<gene>
    <name evidence="1" type="ORF">NPIL_578241</name>
</gene>
<accession>A0A8X6TWC8</accession>
<name>A0A8X6TWC8_NEPPI</name>
<keyword evidence="2" id="KW-1185">Reference proteome</keyword>
<dbReference type="EMBL" id="BMAW01017409">
    <property type="protein sequence ID" value="GFT53801.1"/>
    <property type="molecule type" value="Genomic_DNA"/>
</dbReference>
<sequence>MVPSVFGLYQLLAKKTGLYLGHYQSETDMRMFWKEHKCWGKKKKDAKFLFPSEYHLRFLRWQRPFFMKGVGEEKNGNVLSEGIGGYNSFFPFNQLVKSKL</sequence>
<evidence type="ECO:0000313" key="1">
    <source>
        <dbReference type="EMBL" id="GFT53801.1"/>
    </source>
</evidence>
<dbReference type="Proteomes" id="UP000887013">
    <property type="component" value="Unassembled WGS sequence"/>
</dbReference>
<dbReference type="AlphaFoldDB" id="A0A8X6TWC8"/>
<organism evidence="1 2">
    <name type="scientific">Nephila pilipes</name>
    <name type="common">Giant wood spider</name>
    <name type="synonym">Nephila maculata</name>
    <dbReference type="NCBI Taxonomy" id="299642"/>
    <lineage>
        <taxon>Eukaryota</taxon>
        <taxon>Metazoa</taxon>
        <taxon>Ecdysozoa</taxon>
        <taxon>Arthropoda</taxon>
        <taxon>Chelicerata</taxon>
        <taxon>Arachnida</taxon>
        <taxon>Araneae</taxon>
        <taxon>Araneomorphae</taxon>
        <taxon>Entelegynae</taxon>
        <taxon>Araneoidea</taxon>
        <taxon>Nephilidae</taxon>
        <taxon>Nephila</taxon>
    </lineage>
</organism>
<protein>
    <submittedName>
        <fullName evidence="1">Uncharacterized protein</fullName>
    </submittedName>
</protein>
<proteinExistence type="predicted"/>
<comment type="caution">
    <text evidence="1">The sequence shown here is derived from an EMBL/GenBank/DDBJ whole genome shotgun (WGS) entry which is preliminary data.</text>
</comment>
<reference evidence="1" key="1">
    <citation type="submission" date="2020-08" db="EMBL/GenBank/DDBJ databases">
        <title>Multicomponent nature underlies the extraordinary mechanical properties of spider dragline silk.</title>
        <authorList>
            <person name="Kono N."/>
            <person name="Nakamura H."/>
            <person name="Mori M."/>
            <person name="Yoshida Y."/>
            <person name="Ohtoshi R."/>
            <person name="Malay A.D."/>
            <person name="Moran D.A.P."/>
            <person name="Tomita M."/>
            <person name="Numata K."/>
            <person name="Arakawa K."/>
        </authorList>
    </citation>
    <scope>NUCLEOTIDE SEQUENCE</scope>
</reference>
<evidence type="ECO:0000313" key="2">
    <source>
        <dbReference type="Proteomes" id="UP000887013"/>
    </source>
</evidence>